<dbReference type="EMBL" id="CP026538">
    <property type="protein sequence ID" value="QAZ66776.1"/>
    <property type="molecule type" value="Genomic_DNA"/>
</dbReference>
<name>A0A4P6HJK3_9BACT</name>
<proteinExistence type="predicted"/>
<organism evidence="1 2">
    <name type="scientific">Solidesulfovibrio carbinolicus</name>
    <dbReference type="NCBI Taxonomy" id="296842"/>
    <lineage>
        <taxon>Bacteria</taxon>
        <taxon>Pseudomonadati</taxon>
        <taxon>Thermodesulfobacteriota</taxon>
        <taxon>Desulfovibrionia</taxon>
        <taxon>Desulfovibrionales</taxon>
        <taxon>Desulfovibrionaceae</taxon>
        <taxon>Solidesulfovibrio</taxon>
    </lineage>
</organism>
<dbReference type="RefSeq" id="WP_129350520.1">
    <property type="nucleotide sequence ID" value="NZ_CP026538.1"/>
</dbReference>
<dbReference type="KEGG" id="dcb:C3Y92_05765"/>
<dbReference type="OrthoDB" id="7307620at2"/>
<keyword evidence="2" id="KW-1185">Reference proteome</keyword>
<protein>
    <submittedName>
        <fullName evidence="1">Uncharacterized protein</fullName>
    </submittedName>
</protein>
<evidence type="ECO:0000313" key="2">
    <source>
        <dbReference type="Proteomes" id="UP000293296"/>
    </source>
</evidence>
<dbReference type="Proteomes" id="UP000293296">
    <property type="component" value="Chromosome"/>
</dbReference>
<dbReference type="AlphaFoldDB" id="A0A4P6HJK3"/>
<accession>A0A4P6HJK3</accession>
<evidence type="ECO:0000313" key="1">
    <source>
        <dbReference type="EMBL" id="QAZ66776.1"/>
    </source>
</evidence>
<reference evidence="1 2" key="1">
    <citation type="submission" date="2018-02" db="EMBL/GenBank/DDBJ databases">
        <title>Genome sequence of Desulfovibrio carbinolicus DSM 3852.</title>
        <authorList>
            <person name="Wilbanks E."/>
            <person name="Skennerton C.T."/>
            <person name="Orphan V.J."/>
        </authorList>
    </citation>
    <scope>NUCLEOTIDE SEQUENCE [LARGE SCALE GENOMIC DNA]</scope>
    <source>
        <strain evidence="1 2">DSM 3852</strain>
    </source>
</reference>
<sequence>MSQAADRLAVYYNPGDHDPATNPGGMAAGGHRDNFIPALRDMAAVALEVAVNAAKAEESAAALRGATLSGGGLVIASPTDTEGGSLAAKLEVAGLDKSVVNVGGNERVRLAARDDAGSTLYLAQTCNAF</sequence>
<gene>
    <name evidence="1" type="ORF">C3Y92_05765</name>
</gene>